<comment type="similarity">
    <text evidence="6">Belongs to the PINc/VapC protein family.</text>
</comment>
<dbReference type="GO" id="GO:0090729">
    <property type="term" value="F:toxin activity"/>
    <property type="evidence" value="ECO:0007669"/>
    <property type="project" value="UniProtKB-KW"/>
</dbReference>
<name>A0A177HWI6_9ACTN</name>
<keyword evidence="4 6" id="KW-0378">Hydrolase</keyword>
<keyword evidence="2 6" id="KW-0540">Nuclease</keyword>
<dbReference type="GO" id="GO:0000287">
    <property type="term" value="F:magnesium ion binding"/>
    <property type="evidence" value="ECO:0007669"/>
    <property type="project" value="UniProtKB-UniRule"/>
</dbReference>
<dbReference type="STRING" id="1716141.STSP_14540"/>
<accession>A0A177HWI6</accession>
<organism evidence="8 9">
    <name type="scientific">Streptomyces jeddahensis</name>
    <dbReference type="NCBI Taxonomy" id="1716141"/>
    <lineage>
        <taxon>Bacteria</taxon>
        <taxon>Bacillati</taxon>
        <taxon>Actinomycetota</taxon>
        <taxon>Actinomycetes</taxon>
        <taxon>Kitasatosporales</taxon>
        <taxon>Streptomycetaceae</taxon>
        <taxon>Streptomyces</taxon>
    </lineage>
</organism>
<comment type="function">
    <text evidence="6">Toxic component of a toxin-antitoxin (TA) system. An RNase.</text>
</comment>
<dbReference type="Pfam" id="PF01850">
    <property type="entry name" value="PIN"/>
    <property type="match status" value="1"/>
</dbReference>
<dbReference type="GO" id="GO:0016787">
    <property type="term" value="F:hydrolase activity"/>
    <property type="evidence" value="ECO:0007669"/>
    <property type="project" value="UniProtKB-KW"/>
</dbReference>
<dbReference type="PATRIC" id="fig|1716141.3.peg.1540"/>
<dbReference type="AlphaFoldDB" id="A0A177HWI6"/>
<evidence type="ECO:0000256" key="5">
    <source>
        <dbReference type="ARBA" id="ARBA00022842"/>
    </source>
</evidence>
<feature type="domain" description="PIN" evidence="7">
    <location>
        <begin position="4"/>
        <end position="120"/>
    </location>
</feature>
<keyword evidence="3 6" id="KW-0479">Metal-binding</keyword>
<proteinExistence type="inferred from homology"/>
<keyword evidence="9" id="KW-1185">Reference proteome</keyword>
<feature type="binding site" evidence="6">
    <location>
        <position position="96"/>
    </location>
    <ligand>
        <name>Mg(2+)</name>
        <dbReference type="ChEBI" id="CHEBI:18420"/>
    </ligand>
</feature>
<dbReference type="HAMAP" id="MF_00265">
    <property type="entry name" value="VapC_Nob1"/>
    <property type="match status" value="1"/>
</dbReference>
<evidence type="ECO:0000256" key="6">
    <source>
        <dbReference type="HAMAP-Rule" id="MF_00265"/>
    </source>
</evidence>
<evidence type="ECO:0000313" key="9">
    <source>
        <dbReference type="Proteomes" id="UP000077381"/>
    </source>
</evidence>
<feature type="binding site" evidence="6">
    <location>
        <position position="7"/>
    </location>
    <ligand>
        <name>Mg(2+)</name>
        <dbReference type="ChEBI" id="CHEBI:18420"/>
    </ligand>
</feature>
<evidence type="ECO:0000256" key="2">
    <source>
        <dbReference type="ARBA" id="ARBA00022722"/>
    </source>
</evidence>
<gene>
    <name evidence="6" type="primary">vapC</name>
    <name evidence="8" type="ORF">STSP_14540</name>
</gene>
<dbReference type="OrthoDB" id="4750219at2"/>
<evidence type="ECO:0000256" key="3">
    <source>
        <dbReference type="ARBA" id="ARBA00022723"/>
    </source>
</evidence>
<sequence length="137" mass="14885">MRFIYLDTSAALKLFKQEHETSALKAWLSTEGSATVLTSDLTRTEVRRALHAANAASEILTEAEDWLEESALIRIPAHLFDRAGLLCPGTRLRSLDALHLAAASGLGRALIAFIAYDKRLVESAESLGLPVKSPSPE</sequence>
<dbReference type="SUPFAM" id="SSF88723">
    <property type="entry name" value="PIN domain-like"/>
    <property type="match status" value="1"/>
</dbReference>
<dbReference type="RefSeq" id="WP_067273610.1">
    <property type="nucleotide sequence ID" value="NZ_LOHS01000050.1"/>
</dbReference>
<keyword evidence="1 6" id="KW-1277">Toxin-antitoxin system</keyword>
<dbReference type="EMBL" id="LOHS01000050">
    <property type="protein sequence ID" value="OAH15235.1"/>
    <property type="molecule type" value="Genomic_DNA"/>
</dbReference>
<evidence type="ECO:0000313" key="8">
    <source>
        <dbReference type="EMBL" id="OAH15235.1"/>
    </source>
</evidence>
<dbReference type="Gene3D" id="3.40.50.1010">
    <property type="entry name" value="5'-nuclease"/>
    <property type="match status" value="1"/>
</dbReference>
<reference evidence="8 9" key="1">
    <citation type="submission" date="2015-12" db="EMBL/GenBank/DDBJ databases">
        <title>Genome sequence of Streptomyces sp. G25.</title>
        <authorList>
            <person name="Poehlein A."/>
            <person name="Roettig A."/>
            <person name="Hiessl S."/>
            <person name="Hauschild P."/>
            <person name="Schauer J."/>
            <person name="Madkour M.H."/>
            <person name="Al-Ansari A.M."/>
            <person name="Almakishah N.H."/>
            <person name="Steinbuechel A."/>
            <person name="Daniel R."/>
        </authorList>
    </citation>
    <scope>NUCLEOTIDE SEQUENCE [LARGE SCALE GENOMIC DNA]</scope>
    <source>
        <strain evidence="9">G25(2015)</strain>
    </source>
</reference>
<dbReference type="EC" id="3.1.-.-" evidence="6"/>
<dbReference type="GO" id="GO:0004540">
    <property type="term" value="F:RNA nuclease activity"/>
    <property type="evidence" value="ECO:0007669"/>
    <property type="project" value="InterPro"/>
</dbReference>
<comment type="caution">
    <text evidence="8">The sequence shown here is derived from an EMBL/GenBank/DDBJ whole genome shotgun (WGS) entry which is preliminary data.</text>
</comment>
<dbReference type="Proteomes" id="UP000077381">
    <property type="component" value="Unassembled WGS sequence"/>
</dbReference>
<comment type="cofactor">
    <cofactor evidence="6">
        <name>Mg(2+)</name>
        <dbReference type="ChEBI" id="CHEBI:18420"/>
    </cofactor>
</comment>
<dbReference type="InterPro" id="IPR002716">
    <property type="entry name" value="PIN_dom"/>
</dbReference>
<dbReference type="CDD" id="cd09874">
    <property type="entry name" value="PIN_MT3492-like"/>
    <property type="match status" value="1"/>
</dbReference>
<evidence type="ECO:0000259" key="7">
    <source>
        <dbReference type="Pfam" id="PF01850"/>
    </source>
</evidence>
<dbReference type="InterPro" id="IPR022907">
    <property type="entry name" value="VapC_family"/>
</dbReference>
<evidence type="ECO:0000256" key="4">
    <source>
        <dbReference type="ARBA" id="ARBA00022801"/>
    </source>
</evidence>
<keyword evidence="5 6" id="KW-0460">Magnesium</keyword>
<protein>
    <recommendedName>
        <fullName evidence="6">Ribonuclease VapC</fullName>
        <shortName evidence="6">RNase VapC</shortName>
        <ecNumber evidence="6">3.1.-.-</ecNumber>
    </recommendedName>
    <alternativeName>
        <fullName evidence="6">Toxin VapC</fullName>
    </alternativeName>
</protein>
<keyword evidence="6" id="KW-0800">Toxin</keyword>
<dbReference type="InterPro" id="IPR029060">
    <property type="entry name" value="PIN-like_dom_sf"/>
</dbReference>
<evidence type="ECO:0000256" key="1">
    <source>
        <dbReference type="ARBA" id="ARBA00022649"/>
    </source>
</evidence>